<dbReference type="KEGG" id="pbro:HOP40_04225"/>
<reference evidence="10 11" key="1">
    <citation type="submission" date="2020-05" db="EMBL/GenBank/DDBJ databases">
        <authorList>
            <person name="Mo P."/>
        </authorList>
    </citation>
    <scope>NUCLEOTIDE SEQUENCE [LARGE SCALE GENOMIC DNA]</scope>
    <source>
        <strain evidence="10 11">Gen01</strain>
    </source>
</reference>
<evidence type="ECO:0000256" key="1">
    <source>
        <dbReference type="ARBA" id="ARBA00012513"/>
    </source>
</evidence>
<evidence type="ECO:0000313" key="10">
    <source>
        <dbReference type="EMBL" id="QJY45128.1"/>
    </source>
</evidence>
<dbReference type="InterPro" id="IPR008266">
    <property type="entry name" value="Tyr_kinase_AS"/>
</dbReference>
<dbReference type="InterPro" id="IPR000719">
    <property type="entry name" value="Prot_kinase_dom"/>
</dbReference>
<keyword evidence="8" id="KW-0472">Membrane</keyword>
<evidence type="ECO:0000259" key="9">
    <source>
        <dbReference type="PROSITE" id="PS50011"/>
    </source>
</evidence>
<dbReference type="GO" id="GO:0004674">
    <property type="term" value="F:protein serine/threonine kinase activity"/>
    <property type="evidence" value="ECO:0007669"/>
    <property type="project" value="UniProtKB-KW"/>
</dbReference>
<keyword evidence="8" id="KW-0812">Transmembrane</keyword>
<dbReference type="Gene3D" id="1.10.510.10">
    <property type="entry name" value="Transferase(Phosphotransferase) domain 1"/>
    <property type="match status" value="1"/>
</dbReference>
<feature type="region of interest" description="Disordered" evidence="7">
    <location>
        <begin position="357"/>
        <end position="402"/>
    </location>
</feature>
<keyword evidence="2 10" id="KW-0723">Serine/threonine-protein kinase</keyword>
<dbReference type="Pfam" id="PF00069">
    <property type="entry name" value="Pkinase"/>
    <property type="match status" value="1"/>
</dbReference>
<evidence type="ECO:0000256" key="4">
    <source>
        <dbReference type="ARBA" id="ARBA00022741"/>
    </source>
</evidence>
<feature type="transmembrane region" description="Helical" evidence="8">
    <location>
        <begin position="331"/>
        <end position="358"/>
    </location>
</feature>
<dbReference type="Proteomes" id="UP000505377">
    <property type="component" value="Chromosome"/>
</dbReference>
<proteinExistence type="predicted"/>
<keyword evidence="4" id="KW-0547">Nucleotide-binding</keyword>
<dbReference type="RefSeq" id="WP_172154824.1">
    <property type="nucleotide sequence ID" value="NZ_CP053564.1"/>
</dbReference>
<dbReference type="CDD" id="cd14014">
    <property type="entry name" value="STKc_PknB_like"/>
    <property type="match status" value="1"/>
</dbReference>
<dbReference type="AlphaFoldDB" id="A0A6M6JB21"/>
<feature type="domain" description="Protein kinase" evidence="9">
    <location>
        <begin position="19"/>
        <end position="292"/>
    </location>
</feature>
<dbReference type="PANTHER" id="PTHR43289:SF6">
    <property type="entry name" value="SERINE_THREONINE-PROTEIN KINASE NEKL-3"/>
    <property type="match status" value="1"/>
</dbReference>
<dbReference type="Gene3D" id="3.30.200.20">
    <property type="entry name" value="Phosphorylase Kinase, domain 1"/>
    <property type="match status" value="1"/>
</dbReference>
<keyword evidence="5 10" id="KW-0418">Kinase</keyword>
<evidence type="ECO:0000256" key="5">
    <source>
        <dbReference type="ARBA" id="ARBA00022777"/>
    </source>
</evidence>
<evidence type="ECO:0000256" key="8">
    <source>
        <dbReference type="SAM" id="Phobius"/>
    </source>
</evidence>
<protein>
    <recommendedName>
        <fullName evidence="1">non-specific serine/threonine protein kinase</fullName>
        <ecNumber evidence="1">2.7.11.1</ecNumber>
    </recommendedName>
</protein>
<evidence type="ECO:0000256" key="6">
    <source>
        <dbReference type="ARBA" id="ARBA00022840"/>
    </source>
</evidence>
<dbReference type="PROSITE" id="PS50011">
    <property type="entry name" value="PROTEIN_KINASE_DOM"/>
    <property type="match status" value="1"/>
</dbReference>
<evidence type="ECO:0000256" key="7">
    <source>
        <dbReference type="SAM" id="MobiDB-lite"/>
    </source>
</evidence>
<dbReference type="InterPro" id="IPR011009">
    <property type="entry name" value="Kinase-like_dom_sf"/>
</dbReference>
<keyword evidence="11" id="KW-1185">Reference proteome</keyword>
<dbReference type="SUPFAM" id="SSF56112">
    <property type="entry name" value="Protein kinase-like (PK-like)"/>
    <property type="match status" value="1"/>
</dbReference>
<feature type="compositionally biased region" description="Polar residues" evidence="7">
    <location>
        <begin position="365"/>
        <end position="388"/>
    </location>
</feature>
<keyword evidence="8" id="KW-1133">Transmembrane helix</keyword>
<dbReference type="PANTHER" id="PTHR43289">
    <property type="entry name" value="MITOGEN-ACTIVATED PROTEIN KINASE KINASE KINASE 20-RELATED"/>
    <property type="match status" value="1"/>
</dbReference>
<keyword evidence="3" id="KW-0808">Transferase</keyword>
<organism evidence="10 11">
    <name type="scientific">Pseudonocardia broussonetiae</name>
    <dbReference type="NCBI Taxonomy" id="2736640"/>
    <lineage>
        <taxon>Bacteria</taxon>
        <taxon>Bacillati</taxon>
        <taxon>Actinomycetota</taxon>
        <taxon>Actinomycetes</taxon>
        <taxon>Pseudonocardiales</taxon>
        <taxon>Pseudonocardiaceae</taxon>
        <taxon>Pseudonocardia</taxon>
    </lineage>
</organism>
<sequence length="535" mass="56326">MGSPGSSYFVGPADQPDKYRLLQQVGGGGEAQLWQASIPVGGEEEPVAVKILRADRMGNFAQLSARWAEQAEVLRFLRHPGVVGVREHFEGSLMHIGGEAGSTAGKSLYLVMNWVDGHPLKEVVALSGGTRQSVLQLLHHLEQVAEVLDWLHSGEATPSGRPVVHGDLSAGNVMISPTGQAVLVDFGLARLVAHQTEQAAGTPGYAAPEVWLSGHYSPAGDRYGFGAITYFAITGSHPTFDRNAIHAGFLSSPLLAAAPRQTVERAMTMFSDDPNARPAALPWIRSLRQAATTTGPHSTGFPTTVLSGAPYVPQIPEQVTPVEQPRGLRRFVLAAGAIVLGLVAATAFGATVLSGAFADDPTGEVPTSTSPILPTTDAPTTVPNVGQQSAPPPSPPTSTAPASRYRQVFASEVLEIPAGACPFQTDVDLDEPRVNADSRSDTELSYGRPCGGDDYQIIQFLQLAAQADAATDSPEECDLGIRRAPLGNSYVDAAEGGRFCVSTSEDRMALIQVGPLSGSSERPTVTITVSLWATT</sequence>
<dbReference type="EMBL" id="CP053564">
    <property type="protein sequence ID" value="QJY45128.1"/>
    <property type="molecule type" value="Genomic_DNA"/>
</dbReference>
<name>A0A6M6JB21_9PSEU</name>
<accession>A0A6M6JB21</accession>
<evidence type="ECO:0000256" key="3">
    <source>
        <dbReference type="ARBA" id="ARBA00022679"/>
    </source>
</evidence>
<keyword evidence="6" id="KW-0067">ATP-binding</keyword>
<evidence type="ECO:0000256" key="2">
    <source>
        <dbReference type="ARBA" id="ARBA00022527"/>
    </source>
</evidence>
<dbReference type="PROSITE" id="PS00109">
    <property type="entry name" value="PROTEIN_KINASE_TYR"/>
    <property type="match status" value="1"/>
</dbReference>
<dbReference type="GO" id="GO:0005524">
    <property type="term" value="F:ATP binding"/>
    <property type="evidence" value="ECO:0007669"/>
    <property type="project" value="UniProtKB-KW"/>
</dbReference>
<evidence type="ECO:0000313" key="11">
    <source>
        <dbReference type="Proteomes" id="UP000505377"/>
    </source>
</evidence>
<dbReference type="EC" id="2.7.11.1" evidence="1"/>
<gene>
    <name evidence="10" type="ORF">HOP40_04225</name>
</gene>